<accession>A0A848FEP7</accession>
<comment type="caution">
    <text evidence="2">The sequence shown here is derived from an EMBL/GenBank/DDBJ whole genome shotgun (WGS) entry which is preliminary data.</text>
</comment>
<keyword evidence="3" id="KW-1185">Reference proteome</keyword>
<keyword evidence="1" id="KW-0812">Transmembrane</keyword>
<dbReference type="EMBL" id="JABBFW010000023">
    <property type="protein sequence ID" value="NML17888.1"/>
    <property type="molecule type" value="Genomic_DNA"/>
</dbReference>
<evidence type="ECO:0000256" key="1">
    <source>
        <dbReference type="SAM" id="Phobius"/>
    </source>
</evidence>
<dbReference type="AlphaFoldDB" id="A0A848FEP7"/>
<protein>
    <submittedName>
        <fullName evidence="2">Uncharacterized protein</fullName>
    </submittedName>
</protein>
<sequence length="58" mass="6661">MKSITSTPNSYKQTQMVAPSAAWSELFAATPMGIVYHAVRELLRQRNHKRLVLEAFKR</sequence>
<reference evidence="2 3" key="1">
    <citation type="submission" date="2020-04" db="EMBL/GenBank/DDBJ databases">
        <title>Azohydromonas sp. isolated from soil.</title>
        <authorList>
            <person name="Dahal R.H."/>
        </authorList>
    </citation>
    <scope>NUCLEOTIDE SEQUENCE [LARGE SCALE GENOMIC DNA]</scope>
    <source>
        <strain evidence="2 3">G-1-1-14</strain>
    </source>
</reference>
<evidence type="ECO:0000313" key="3">
    <source>
        <dbReference type="Proteomes" id="UP000574067"/>
    </source>
</evidence>
<keyword evidence="1" id="KW-1133">Transmembrane helix</keyword>
<dbReference type="RefSeq" id="WP_169162785.1">
    <property type="nucleotide sequence ID" value="NZ_JABBFW010000023.1"/>
</dbReference>
<organism evidence="2 3">
    <name type="scientific">Azohydromonas caseinilytica</name>
    <dbReference type="NCBI Taxonomy" id="2728836"/>
    <lineage>
        <taxon>Bacteria</taxon>
        <taxon>Pseudomonadati</taxon>
        <taxon>Pseudomonadota</taxon>
        <taxon>Betaproteobacteria</taxon>
        <taxon>Burkholderiales</taxon>
        <taxon>Sphaerotilaceae</taxon>
        <taxon>Azohydromonas</taxon>
    </lineage>
</organism>
<proteinExistence type="predicted"/>
<gene>
    <name evidence="2" type="ORF">HHL10_23225</name>
</gene>
<dbReference type="Proteomes" id="UP000574067">
    <property type="component" value="Unassembled WGS sequence"/>
</dbReference>
<keyword evidence="1" id="KW-0472">Membrane</keyword>
<evidence type="ECO:0000313" key="2">
    <source>
        <dbReference type="EMBL" id="NML17888.1"/>
    </source>
</evidence>
<feature type="transmembrane region" description="Helical" evidence="1">
    <location>
        <begin position="20"/>
        <end position="39"/>
    </location>
</feature>
<name>A0A848FEP7_9BURK</name>